<dbReference type="EMBL" id="JADOUF010000001">
    <property type="protein sequence ID" value="MBG6133917.1"/>
    <property type="molecule type" value="Genomic_DNA"/>
</dbReference>
<accession>A0A8J7KME3</accession>
<organism evidence="3 4">
    <name type="scientific">Longispora fulva</name>
    <dbReference type="NCBI Taxonomy" id="619741"/>
    <lineage>
        <taxon>Bacteria</taxon>
        <taxon>Bacillati</taxon>
        <taxon>Actinomycetota</taxon>
        <taxon>Actinomycetes</taxon>
        <taxon>Micromonosporales</taxon>
        <taxon>Micromonosporaceae</taxon>
        <taxon>Longispora</taxon>
    </lineage>
</organism>
<evidence type="ECO:0000313" key="3">
    <source>
        <dbReference type="EMBL" id="MBG6133917.1"/>
    </source>
</evidence>
<dbReference type="Proteomes" id="UP000622552">
    <property type="component" value="Unassembled WGS sequence"/>
</dbReference>
<comment type="caution">
    <text evidence="3">The sequence shown here is derived from an EMBL/GenBank/DDBJ whole genome shotgun (WGS) entry which is preliminary data.</text>
</comment>
<evidence type="ECO:0000256" key="1">
    <source>
        <dbReference type="SAM" id="Coils"/>
    </source>
</evidence>
<feature type="transmembrane region" description="Helical" evidence="2">
    <location>
        <begin position="339"/>
        <end position="357"/>
    </location>
</feature>
<sequence length="411" mass="43538">MRGTANVVVTGKTGNVAVTVYQIINRSLDEQLASAETELVGATRLVEQLRNRESELLGQLAEATADRDRLREEIARTKGRISESEAEARLLRKVLSEQFLVFTERLSDLTRRCGEAEYRITVSAAELAAVRGQLGGAVARFHGLRTRQSALVQAKPYIGDVVRRDRILSWTLLFMAVGAVCALLGGYGVASGVLNHVAAPLAAVVIVGTALFVGRWTQSLTLMVPTLLTVWLMISGSSAEDLVVIIAVGGSLVVIVMTVASFRQRDPVAMGTVESPVRSAIGTTIVVFATVLPVSAAGLAFGGTEYVGWRYAPFVISFTCVVAQTTWMTDRRERMSGAVAGVIYAALQILAVAGFLSGASATTRSAGTSRSVDALPAAVTTMVIFAVLCILGIAAFAITISGRKDSVSKSL</sequence>
<name>A0A8J7KME3_9ACTN</name>
<feature type="transmembrane region" description="Helical" evidence="2">
    <location>
        <begin position="167"/>
        <end position="187"/>
    </location>
</feature>
<keyword evidence="2" id="KW-0812">Transmembrane</keyword>
<reference evidence="3" key="1">
    <citation type="submission" date="2020-11" db="EMBL/GenBank/DDBJ databases">
        <title>Sequencing the genomes of 1000 actinobacteria strains.</title>
        <authorList>
            <person name="Klenk H.-P."/>
        </authorList>
    </citation>
    <scope>NUCLEOTIDE SEQUENCE</scope>
    <source>
        <strain evidence="3">DSM 45356</strain>
    </source>
</reference>
<keyword evidence="4" id="KW-1185">Reference proteome</keyword>
<dbReference type="RefSeq" id="WP_197001218.1">
    <property type="nucleotide sequence ID" value="NZ_BONS01000032.1"/>
</dbReference>
<evidence type="ECO:0000256" key="2">
    <source>
        <dbReference type="SAM" id="Phobius"/>
    </source>
</evidence>
<dbReference type="AlphaFoldDB" id="A0A8J7KME3"/>
<protein>
    <submittedName>
        <fullName evidence="3">Uncharacterized protein</fullName>
    </submittedName>
</protein>
<keyword evidence="1" id="KW-0175">Coiled coil</keyword>
<feature type="transmembrane region" description="Helical" evidence="2">
    <location>
        <begin position="193"/>
        <end position="213"/>
    </location>
</feature>
<feature type="transmembrane region" description="Helical" evidence="2">
    <location>
        <begin position="220"/>
        <end position="236"/>
    </location>
</feature>
<keyword evidence="2" id="KW-0472">Membrane</keyword>
<feature type="transmembrane region" description="Helical" evidence="2">
    <location>
        <begin position="308"/>
        <end position="327"/>
    </location>
</feature>
<keyword evidence="2" id="KW-1133">Transmembrane helix</keyword>
<dbReference type="SUPFAM" id="SSF57997">
    <property type="entry name" value="Tropomyosin"/>
    <property type="match status" value="1"/>
</dbReference>
<feature type="coiled-coil region" evidence="1">
    <location>
        <begin position="25"/>
        <end position="87"/>
    </location>
</feature>
<feature type="transmembrane region" description="Helical" evidence="2">
    <location>
        <begin position="377"/>
        <end position="400"/>
    </location>
</feature>
<proteinExistence type="predicted"/>
<gene>
    <name evidence="3" type="ORF">IW245_000111</name>
</gene>
<feature type="transmembrane region" description="Helical" evidence="2">
    <location>
        <begin position="242"/>
        <end position="260"/>
    </location>
</feature>
<feature type="transmembrane region" description="Helical" evidence="2">
    <location>
        <begin position="280"/>
        <end position="302"/>
    </location>
</feature>
<evidence type="ECO:0000313" key="4">
    <source>
        <dbReference type="Proteomes" id="UP000622552"/>
    </source>
</evidence>